<reference evidence="1 2" key="1">
    <citation type="submission" date="2017-05" db="EMBL/GenBank/DDBJ databases">
        <title>Genome sequence of Pediococcus pentosaceus strain SRCM100892.</title>
        <authorList>
            <person name="Cho S.H."/>
        </authorList>
    </citation>
    <scope>NUCLEOTIDE SEQUENCE [LARGE SCALE GENOMIC DNA]</scope>
    <source>
        <strain evidence="1 2">SRCM100892</strain>
    </source>
</reference>
<dbReference type="Proteomes" id="UP000196118">
    <property type="component" value="Chromosome"/>
</dbReference>
<accession>A0A1Y0VLY9</accession>
<sequence length="262" mass="30078">MKLNVELKEHWTNIISKEDAIEIKIYDGTKPPVVNHSGIGILLFKGKVKNIFQVEKELKVKGNRWDRLILISIPANLKLHHVLQGFIHVAIKNKVTLPKHLKKEKLPPAVQELVDRFVQQQLFIINRFGSDHVLISEKSKLGGKPSHRWNKMVSQIPFYVDTKECQAEIQWVKRNEMVIRAGAVMKREVPLNKNGSIGFAAKMGQKIREDHQQSFKDFKTTEDIILKSVNEVGLFLYFAGTNSWLVLKDAKGQTIDAWTRVN</sequence>
<evidence type="ECO:0000313" key="2">
    <source>
        <dbReference type="Proteomes" id="UP000196118"/>
    </source>
</evidence>
<gene>
    <name evidence="1" type="ORF">S100892_00606</name>
</gene>
<organism evidence="1 2">
    <name type="scientific">Pediococcus pentosaceus</name>
    <dbReference type="NCBI Taxonomy" id="1255"/>
    <lineage>
        <taxon>Bacteria</taxon>
        <taxon>Bacillati</taxon>
        <taxon>Bacillota</taxon>
        <taxon>Bacilli</taxon>
        <taxon>Lactobacillales</taxon>
        <taxon>Lactobacillaceae</taxon>
        <taxon>Pediococcus</taxon>
    </lineage>
</organism>
<evidence type="ECO:0000313" key="1">
    <source>
        <dbReference type="EMBL" id="ARW19201.1"/>
    </source>
</evidence>
<name>A0A1Y0VLY9_PEDPE</name>
<protein>
    <submittedName>
        <fullName evidence="1">Uncharacterized protein</fullName>
    </submittedName>
</protein>
<dbReference type="EMBL" id="CP021474">
    <property type="protein sequence ID" value="ARW19201.1"/>
    <property type="molecule type" value="Genomic_DNA"/>
</dbReference>
<proteinExistence type="predicted"/>
<dbReference type="AlphaFoldDB" id="A0A1Y0VLY9"/>